<dbReference type="HAMAP" id="MF_00378">
    <property type="entry name" value="Exonuc_7_L"/>
    <property type="match status" value="1"/>
</dbReference>
<evidence type="ECO:0000313" key="10">
    <source>
        <dbReference type="Proteomes" id="UP000279470"/>
    </source>
</evidence>
<dbReference type="Proteomes" id="UP000279470">
    <property type="component" value="Unassembled WGS sequence"/>
</dbReference>
<proteinExistence type="inferred from homology"/>
<dbReference type="PANTHER" id="PTHR30008">
    <property type="entry name" value="EXODEOXYRIBONUCLEASE 7 LARGE SUBUNIT"/>
    <property type="match status" value="1"/>
</dbReference>
<dbReference type="InterPro" id="IPR003753">
    <property type="entry name" value="Exonuc_VII_L"/>
</dbReference>
<comment type="function">
    <text evidence="5">Bidirectionally degrades single-stranded DNA into large acid-insoluble oligonucleotides, which are then degraded further into small acid-soluble oligonucleotides.</text>
</comment>
<dbReference type="Pfam" id="PF02601">
    <property type="entry name" value="Exonuc_VII_L"/>
    <property type="match status" value="1"/>
</dbReference>
<comment type="subcellular location">
    <subcellularLocation>
        <location evidence="5 6">Cytoplasm</location>
    </subcellularLocation>
</comment>
<keyword evidence="10" id="KW-1185">Reference proteome</keyword>
<keyword evidence="2 5" id="KW-0540">Nuclease</keyword>
<dbReference type="InterPro" id="IPR025824">
    <property type="entry name" value="OB-fold_nuc-bd_dom"/>
</dbReference>
<dbReference type="GO" id="GO:0006308">
    <property type="term" value="P:DNA catabolic process"/>
    <property type="evidence" value="ECO:0007669"/>
    <property type="project" value="UniProtKB-UniRule"/>
</dbReference>
<name>A0A3R9ZKW9_9RICK</name>
<comment type="similarity">
    <text evidence="5 6">Belongs to the XseA family.</text>
</comment>
<evidence type="ECO:0000256" key="2">
    <source>
        <dbReference type="ARBA" id="ARBA00022722"/>
    </source>
</evidence>
<comment type="caution">
    <text evidence="9">The sequence shown here is derived from an EMBL/GenBank/DDBJ whole genome shotgun (WGS) entry which is preliminary data.</text>
</comment>
<keyword evidence="3 5" id="KW-0378">Hydrolase</keyword>
<sequence length="481" mass="54773">MLFQEDSIIKKDPIKNNTPFTVTEISLIIKQYIESSFQNIEIKGEVSGIKIASSGHIYFSLKDENAVLNAICWRYIATKLPIQLEDGMEIICEGNISTYPGRSNYQIIIKNIKLAGEGILLAKLEEIRKKLTIEGIFDEKYKKRLPKIPQKIAIVTSLQGAVIRDIIHRLKDRFPIKTLVWDVIVQGNEAAGYIVEAIEGLNNLPKNISSPDIIIVARGGGSIEDLWPFNEEIVVRAVFNSTIPIISAIGHETDTTLIDLVADKRAPTPTAAAELITPDKSQIIDKLNKFKITLNNILPNLINYKSTLLKSLLTNLSSTTNYFENLRNKFKNFNVLLDVKFNSLYKLYNLKLTSLKLSSLNLHRLIITNQDKLSNSVWRINELYKNKLNKMSDNLLSNKKLLISYNHKNILKRGFSLIRDYKNNKLIKSCNELKKDKLIKIELYDGIIHGQLKSVQNKKNRALLEDKTKIKTQNKLPFSLE</sequence>
<evidence type="ECO:0000256" key="3">
    <source>
        <dbReference type="ARBA" id="ARBA00022801"/>
    </source>
</evidence>
<dbReference type="GO" id="GO:0005737">
    <property type="term" value="C:cytoplasm"/>
    <property type="evidence" value="ECO:0007669"/>
    <property type="project" value="UniProtKB-SubCell"/>
</dbReference>
<dbReference type="InterPro" id="IPR020579">
    <property type="entry name" value="Exonuc_VII_lsu_C"/>
</dbReference>
<organism evidence="9 10">
    <name type="scientific">Candidatus Aquarickettsia rohweri</name>
    <dbReference type="NCBI Taxonomy" id="2602574"/>
    <lineage>
        <taxon>Bacteria</taxon>
        <taxon>Pseudomonadati</taxon>
        <taxon>Pseudomonadota</taxon>
        <taxon>Alphaproteobacteria</taxon>
        <taxon>Rickettsiales</taxon>
        <taxon>Candidatus Midichloriaceae</taxon>
        <taxon>Candidatus Aquarickettsia</taxon>
    </lineage>
</organism>
<dbReference type="CDD" id="cd04489">
    <property type="entry name" value="ExoVII_LU_OBF"/>
    <property type="match status" value="1"/>
</dbReference>
<evidence type="ECO:0000256" key="1">
    <source>
        <dbReference type="ARBA" id="ARBA00022490"/>
    </source>
</evidence>
<dbReference type="GO" id="GO:0003676">
    <property type="term" value="F:nucleic acid binding"/>
    <property type="evidence" value="ECO:0007669"/>
    <property type="project" value="InterPro"/>
</dbReference>
<dbReference type="EC" id="3.1.11.6" evidence="5"/>
<evidence type="ECO:0000256" key="5">
    <source>
        <dbReference type="HAMAP-Rule" id="MF_00378"/>
    </source>
</evidence>
<dbReference type="AlphaFoldDB" id="A0A3R9ZKW9"/>
<dbReference type="RefSeq" id="WP_126044267.1">
    <property type="nucleotide sequence ID" value="NZ_RXFM01000006.1"/>
</dbReference>
<dbReference type="OrthoDB" id="9802795at2"/>
<gene>
    <name evidence="5" type="primary">xseA</name>
    <name evidence="9" type="ORF">EIC27_00815</name>
</gene>
<evidence type="ECO:0000256" key="6">
    <source>
        <dbReference type="RuleBase" id="RU004355"/>
    </source>
</evidence>
<keyword evidence="1 5" id="KW-0963">Cytoplasm</keyword>
<dbReference type="NCBIfam" id="TIGR00237">
    <property type="entry name" value="xseA"/>
    <property type="match status" value="1"/>
</dbReference>
<feature type="domain" description="OB-fold nucleic acid binding" evidence="8">
    <location>
        <begin position="20"/>
        <end position="112"/>
    </location>
</feature>
<dbReference type="GO" id="GO:0008855">
    <property type="term" value="F:exodeoxyribonuclease VII activity"/>
    <property type="evidence" value="ECO:0007669"/>
    <property type="project" value="UniProtKB-UniRule"/>
</dbReference>
<comment type="catalytic activity">
    <reaction evidence="5 6">
        <text>Exonucleolytic cleavage in either 5'- to 3'- or 3'- to 5'-direction to yield nucleoside 5'-phosphates.</text>
        <dbReference type="EC" id="3.1.11.6"/>
    </reaction>
</comment>
<comment type="subunit">
    <text evidence="5">Heterooligomer composed of large and small subunits.</text>
</comment>
<feature type="domain" description="Exonuclease VII large subunit C-terminal" evidence="7">
    <location>
        <begin position="136"/>
        <end position="448"/>
    </location>
</feature>
<dbReference type="PANTHER" id="PTHR30008:SF0">
    <property type="entry name" value="EXODEOXYRIBONUCLEASE 7 LARGE SUBUNIT"/>
    <property type="match status" value="1"/>
</dbReference>
<dbReference type="EMBL" id="RXFM01000006">
    <property type="protein sequence ID" value="RST71566.1"/>
    <property type="molecule type" value="Genomic_DNA"/>
</dbReference>
<evidence type="ECO:0000259" key="8">
    <source>
        <dbReference type="Pfam" id="PF13742"/>
    </source>
</evidence>
<evidence type="ECO:0000259" key="7">
    <source>
        <dbReference type="Pfam" id="PF02601"/>
    </source>
</evidence>
<evidence type="ECO:0000313" key="9">
    <source>
        <dbReference type="EMBL" id="RST71566.1"/>
    </source>
</evidence>
<evidence type="ECO:0000256" key="4">
    <source>
        <dbReference type="ARBA" id="ARBA00022839"/>
    </source>
</evidence>
<protein>
    <recommendedName>
        <fullName evidence="5">Exodeoxyribonuclease 7 large subunit</fullName>
        <ecNumber evidence="5">3.1.11.6</ecNumber>
    </recommendedName>
    <alternativeName>
        <fullName evidence="5">Exodeoxyribonuclease VII large subunit</fullName>
        <shortName evidence="5">Exonuclease VII large subunit</shortName>
    </alternativeName>
</protein>
<dbReference type="GO" id="GO:0009318">
    <property type="term" value="C:exodeoxyribonuclease VII complex"/>
    <property type="evidence" value="ECO:0007669"/>
    <property type="project" value="UniProtKB-UniRule"/>
</dbReference>
<accession>A0A3R9ZKW9</accession>
<keyword evidence="4 5" id="KW-0269">Exonuclease</keyword>
<reference evidence="10" key="1">
    <citation type="submission" date="2018-11" db="EMBL/GenBank/DDBJ databases">
        <title>Phylogenetic, genomic, and biogeographic characterization of a novel and ubiquitous marine invertebrate-associated Rickettsiales parasite, Candidatus Marinoinvertebrata rohwerii, gen. nov., sp. nov.</title>
        <authorList>
            <person name="Klinges J.G."/>
            <person name="Rosales S.M."/>
            <person name="Mcminds R."/>
            <person name="Shaver E.C."/>
            <person name="Shantz A."/>
            <person name="Peters E.C."/>
            <person name="Burkepile D.E."/>
            <person name="Silliman B.R."/>
            <person name="Vega Thurber R.L."/>
        </authorList>
    </citation>
    <scope>NUCLEOTIDE SEQUENCE [LARGE SCALE GENOMIC DNA]</scope>
    <source>
        <strain evidence="10">a_cerv_44</strain>
    </source>
</reference>
<dbReference type="Pfam" id="PF13742">
    <property type="entry name" value="tRNA_anti_2"/>
    <property type="match status" value="1"/>
</dbReference>